<accession>A0A6G1JDM4</accession>
<sequence length="128" mass="13789">MDGHSQEASGLCANALCAAPRCFYTSCIPSRRLQRVTLFDTPSTPPLSTPAPSTARQTQLRFAAGSASLTVPRCARPPPIRGCVWPFALFCVLLEARKLHPSLRACPAPAAHPAHGPRTTKLSKQFPR</sequence>
<evidence type="ECO:0000313" key="2">
    <source>
        <dbReference type="EMBL" id="KAF2688664.1"/>
    </source>
</evidence>
<dbReference type="EMBL" id="MU005573">
    <property type="protein sequence ID" value="KAF2688664.1"/>
    <property type="molecule type" value="Genomic_DNA"/>
</dbReference>
<name>A0A6G1JDM4_9PLEO</name>
<dbReference type="AlphaFoldDB" id="A0A6G1JDM4"/>
<keyword evidence="3" id="KW-1185">Reference proteome</keyword>
<feature type="region of interest" description="Disordered" evidence="1">
    <location>
        <begin position="108"/>
        <end position="128"/>
    </location>
</feature>
<reference evidence="2" key="1">
    <citation type="journal article" date="2020" name="Stud. Mycol.">
        <title>101 Dothideomycetes genomes: a test case for predicting lifestyles and emergence of pathogens.</title>
        <authorList>
            <person name="Haridas S."/>
            <person name="Albert R."/>
            <person name="Binder M."/>
            <person name="Bloem J."/>
            <person name="Labutti K."/>
            <person name="Salamov A."/>
            <person name="Andreopoulos B."/>
            <person name="Baker S."/>
            <person name="Barry K."/>
            <person name="Bills G."/>
            <person name="Bluhm B."/>
            <person name="Cannon C."/>
            <person name="Castanera R."/>
            <person name="Culley D."/>
            <person name="Daum C."/>
            <person name="Ezra D."/>
            <person name="Gonzalez J."/>
            <person name="Henrissat B."/>
            <person name="Kuo A."/>
            <person name="Liang C."/>
            <person name="Lipzen A."/>
            <person name="Lutzoni F."/>
            <person name="Magnuson J."/>
            <person name="Mondo S."/>
            <person name="Nolan M."/>
            <person name="Ohm R."/>
            <person name="Pangilinan J."/>
            <person name="Park H.-J."/>
            <person name="Ramirez L."/>
            <person name="Alfaro M."/>
            <person name="Sun H."/>
            <person name="Tritt A."/>
            <person name="Yoshinaga Y."/>
            <person name="Zwiers L.-H."/>
            <person name="Turgeon B."/>
            <person name="Goodwin S."/>
            <person name="Spatafora J."/>
            <person name="Crous P."/>
            <person name="Grigoriev I."/>
        </authorList>
    </citation>
    <scope>NUCLEOTIDE SEQUENCE</scope>
    <source>
        <strain evidence="2">CBS 122367</strain>
    </source>
</reference>
<evidence type="ECO:0000313" key="3">
    <source>
        <dbReference type="Proteomes" id="UP000799291"/>
    </source>
</evidence>
<gene>
    <name evidence="2" type="ORF">K458DRAFT_150836</name>
</gene>
<organism evidence="2 3">
    <name type="scientific">Lentithecium fluviatile CBS 122367</name>
    <dbReference type="NCBI Taxonomy" id="1168545"/>
    <lineage>
        <taxon>Eukaryota</taxon>
        <taxon>Fungi</taxon>
        <taxon>Dikarya</taxon>
        <taxon>Ascomycota</taxon>
        <taxon>Pezizomycotina</taxon>
        <taxon>Dothideomycetes</taxon>
        <taxon>Pleosporomycetidae</taxon>
        <taxon>Pleosporales</taxon>
        <taxon>Massarineae</taxon>
        <taxon>Lentitheciaceae</taxon>
        <taxon>Lentithecium</taxon>
    </lineage>
</organism>
<feature type="compositionally biased region" description="Low complexity" evidence="1">
    <location>
        <begin position="108"/>
        <end position="117"/>
    </location>
</feature>
<evidence type="ECO:0000256" key="1">
    <source>
        <dbReference type="SAM" id="MobiDB-lite"/>
    </source>
</evidence>
<protein>
    <submittedName>
        <fullName evidence="2">Uncharacterized protein</fullName>
    </submittedName>
</protein>
<proteinExistence type="predicted"/>
<dbReference type="Proteomes" id="UP000799291">
    <property type="component" value="Unassembled WGS sequence"/>
</dbReference>